<evidence type="ECO:0000256" key="3">
    <source>
        <dbReference type="ARBA" id="ARBA00022598"/>
    </source>
</evidence>
<dbReference type="HAMAP" id="MF_00036_B">
    <property type="entry name" value="Ala_tRNA_synth_B"/>
    <property type="match status" value="1"/>
</dbReference>
<keyword evidence="10 12" id="KW-0030">Aminoacyl-tRNA synthetase</keyword>
<dbReference type="Pfam" id="PF02272">
    <property type="entry name" value="DHHA1"/>
    <property type="match status" value="1"/>
</dbReference>
<comment type="subcellular location">
    <subcellularLocation>
        <location evidence="12">Mitochondrion</location>
    </subcellularLocation>
    <subcellularLocation>
        <location evidence="12">Cytoplasm</location>
    </subcellularLocation>
</comment>
<keyword evidence="3 12" id="KW-0436">Ligase</keyword>
<dbReference type="CDD" id="cd00673">
    <property type="entry name" value="AlaRS_core"/>
    <property type="match status" value="1"/>
</dbReference>
<dbReference type="FunFam" id="3.30.980.10:FF:000004">
    <property type="entry name" value="Alanine--tRNA ligase, cytoplasmic"/>
    <property type="match status" value="1"/>
</dbReference>
<dbReference type="PROSITE" id="PS50860">
    <property type="entry name" value="AA_TRNA_LIGASE_II_ALA"/>
    <property type="match status" value="1"/>
</dbReference>
<dbReference type="GO" id="GO:0004813">
    <property type="term" value="F:alanine-tRNA ligase activity"/>
    <property type="evidence" value="ECO:0007669"/>
    <property type="project" value="UniProtKB-UniRule"/>
</dbReference>
<evidence type="ECO:0000256" key="6">
    <source>
        <dbReference type="ARBA" id="ARBA00022833"/>
    </source>
</evidence>
<dbReference type="InterPro" id="IPR023033">
    <property type="entry name" value="Ala_tRNA_ligase_euk/bac"/>
</dbReference>
<dbReference type="GO" id="GO:0005524">
    <property type="term" value="F:ATP binding"/>
    <property type="evidence" value="ECO:0007669"/>
    <property type="project" value="UniProtKB-UniRule"/>
</dbReference>
<keyword evidence="4 12" id="KW-0479">Metal-binding</keyword>
<dbReference type="FunFam" id="3.10.310.40:FF:000001">
    <property type="entry name" value="Alanine--tRNA ligase"/>
    <property type="match status" value="1"/>
</dbReference>
<dbReference type="InterPro" id="IPR003156">
    <property type="entry name" value="DHHA1_dom"/>
</dbReference>
<dbReference type="Gene3D" id="3.10.310.40">
    <property type="match status" value="1"/>
</dbReference>
<dbReference type="SUPFAM" id="SSF50447">
    <property type="entry name" value="Translation proteins"/>
    <property type="match status" value="1"/>
</dbReference>
<dbReference type="HOGENOM" id="CLU_004485_5_0_1"/>
<gene>
    <name evidence="12" type="primary">ALA1</name>
    <name evidence="14" type="ORF">HYDPIDRAFT_27780</name>
</gene>
<protein>
    <recommendedName>
        <fullName evidence="12">Alanine--tRNA ligase</fullName>
        <ecNumber evidence="12">6.1.1.7</ecNumber>
    </recommendedName>
    <alternativeName>
        <fullName evidence="12">Alanyl-tRNA synthetase</fullName>
        <shortName evidence="12">AlaRS</shortName>
    </alternativeName>
</protein>
<keyword evidence="15" id="KW-1185">Reference proteome</keyword>
<evidence type="ECO:0000256" key="4">
    <source>
        <dbReference type="ARBA" id="ARBA00022723"/>
    </source>
</evidence>
<keyword evidence="12" id="KW-0963">Cytoplasm</keyword>
<dbReference type="SMART" id="SM00863">
    <property type="entry name" value="tRNA_SAD"/>
    <property type="match status" value="1"/>
</dbReference>
<sequence>MANTYDGPWSASKVREEFFNYYRQRNHTFVPSSSTIPYDDPTLLFANAGMNQYKPIFLGTVDPNSERGKLKRAFNSQKCIRAGGKHNDLEDVGKDSYHHTFFEMLGNWSFGDYFKASAPHRSPKETITYTWEMLTHIYKLPKERLYVTYFSGDPANNIPSDEVAKQTWLDLGMDPTHVIPSKDNFWEMGATGPCGPCSEIHVDRIGGREVAHLVDGDDPTVVEIWNNVFIQFNREEDGSLKLLPAKHVDTGMGFERLVSVLQDKMSNYDTDVFTPIIAKIQGLTGARPYTGKFGAEDVDGVDMAYRVVADHVRTLSFALSDGGVPNNVGRGYVLRRILRRGCRYVRKKLNAPIGSFFSSLLPVVVEQMGDVFPELRKKQDEIKEILDEEEESFSRTLDRGEKLFDQYATRAKEAGSKELNGADVWRLYDTFGFPVDLTRLMAEELGMTINEKEFEAAQEQSKQASKGSFKKDKADGVKLDVHDLAALEKNDAIPKTDDSPKFQLGNVTAQVKGIYYNREFITSTSNIPEGANFGILLNRTSFYAESGGQEHDTGNIVIDGASDFEVTNVQVYSGYVLHSGHLKYGQLNVGDEVISSYDELRRWPLRSNHTATHILNFSLREVLGDHIDQKGSLVAPTKLRFDFSHKAQIALPELAKIESMSIDWIKKNVKVYSKDVDLKSGFKIPGLRAVFGEAYPDPVRVVVLGYDVDEIAKDLENPKWRSTSIEFCGGTHVAKTGDIKDFVIIEESGIAKGIRRIIAVTGQEAQEATRVANEFKARLEELEASSGKEKDAGLKTLSVELGQADISVLIKAELKDRLATVRKAFDKQIKEKEAAINKEAVDALVTYFTENPDSEGYFAVLDVDGNAKILQNVVAQGKKLGKAVYVFSVDVEGGKVAHANYVPDAVRSKGFYARDWAAKVTEVVGGKAGGKEESAQGVGVNVTKVEEALEKAKEEYLSQK</sequence>
<keyword evidence="6 12" id="KW-0862">Zinc</keyword>
<dbReference type="Proteomes" id="UP000053820">
    <property type="component" value="Unassembled WGS sequence"/>
</dbReference>
<organism evidence="14 15">
    <name type="scientific">Hydnomerulius pinastri MD-312</name>
    <dbReference type="NCBI Taxonomy" id="994086"/>
    <lineage>
        <taxon>Eukaryota</taxon>
        <taxon>Fungi</taxon>
        <taxon>Dikarya</taxon>
        <taxon>Basidiomycota</taxon>
        <taxon>Agaricomycotina</taxon>
        <taxon>Agaricomycetes</taxon>
        <taxon>Agaricomycetidae</taxon>
        <taxon>Boletales</taxon>
        <taxon>Boletales incertae sedis</taxon>
        <taxon>Leucogyrophana</taxon>
    </lineage>
</organism>
<keyword evidence="2 12" id="KW-0820">tRNA-binding</keyword>
<evidence type="ECO:0000313" key="15">
    <source>
        <dbReference type="Proteomes" id="UP000053820"/>
    </source>
</evidence>
<dbReference type="Gene3D" id="3.30.980.10">
    <property type="entry name" value="Threonyl-trna Synthetase, Chain A, domain 2"/>
    <property type="match status" value="1"/>
</dbReference>
<dbReference type="InterPro" id="IPR018164">
    <property type="entry name" value="Ala-tRNA-synth_IIc_N"/>
</dbReference>
<dbReference type="Pfam" id="PF01411">
    <property type="entry name" value="tRNA-synt_2c"/>
    <property type="match status" value="1"/>
</dbReference>
<dbReference type="NCBIfam" id="TIGR00344">
    <property type="entry name" value="alaS"/>
    <property type="match status" value="1"/>
</dbReference>
<dbReference type="InterPro" id="IPR059090">
    <property type="entry name" value="ALA1_helical"/>
</dbReference>
<keyword evidence="12" id="KW-0496">Mitochondrion</keyword>
<dbReference type="Gene3D" id="3.30.930.10">
    <property type="entry name" value="Bira Bifunctional Protein, Domain 2"/>
    <property type="match status" value="1"/>
</dbReference>
<comment type="similarity">
    <text evidence="1">Belongs to the class-II aminoacyl-tRNA synthetase family. Alax-L subfamily.</text>
</comment>
<keyword evidence="9 12" id="KW-0648">Protein biosynthesis</keyword>
<evidence type="ECO:0000313" key="14">
    <source>
        <dbReference type="EMBL" id="KIJ65049.1"/>
    </source>
</evidence>
<dbReference type="GO" id="GO:0070143">
    <property type="term" value="P:mitochondrial alanyl-tRNA aminoacylation"/>
    <property type="evidence" value="ECO:0007669"/>
    <property type="project" value="UniProtKB-UniRule"/>
</dbReference>
<dbReference type="InterPro" id="IPR018165">
    <property type="entry name" value="Ala-tRNA-synth_IIc_core"/>
</dbReference>
<comment type="domain">
    <text evidence="12">Consists of three domains; the N-terminal catalytic domain, the editing domain and the C-terminal C-Ala domain. The editing domain removes incorrectly charged amino acids, while the C-Ala domain, along with tRNA(Ala), serves as a bridge to cooperatively bring together the editing and aminoacylation centers thus stimulating deacylation of misacylated tRNAs.</text>
</comment>
<dbReference type="GO" id="GO:0002161">
    <property type="term" value="F:aminoacyl-tRNA deacylase activity"/>
    <property type="evidence" value="ECO:0007669"/>
    <property type="project" value="TreeGrafter"/>
</dbReference>
<feature type="binding site" evidence="12">
    <location>
        <position position="609"/>
    </location>
    <ligand>
        <name>Zn(2+)</name>
        <dbReference type="ChEBI" id="CHEBI:29105"/>
    </ligand>
</feature>
<evidence type="ECO:0000256" key="7">
    <source>
        <dbReference type="ARBA" id="ARBA00022840"/>
    </source>
</evidence>
<dbReference type="GO" id="GO:0008270">
    <property type="term" value="F:zinc ion binding"/>
    <property type="evidence" value="ECO:0007669"/>
    <property type="project" value="UniProtKB-UniRule"/>
</dbReference>
<dbReference type="InterPro" id="IPR009000">
    <property type="entry name" value="Transl_B-barrel_sf"/>
</dbReference>
<dbReference type="InterPro" id="IPR018162">
    <property type="entry name" value="Ala-tRNA-ligase_IIc_anticod-bd"/>
</dbReference>
<dbReference type="InterPro" id="IPR002318">
    <property type="entry name" value="Ala-tRNA-lgiase_IIc"/>
</dbReference>
<dbReference type="SUPFAM" id="SSF55681">
    <property type="entry name" value="Class II aaRS and biotin synthetases"/>
    <property type="match status" value="1"/>
</dbReference>
<evidence type="ECO:0000256" key="1">
    <source>
        <dbReference type="ARBA" id="ARBA00008429"/>
    </source>
</evidence>
<evidence type="ECO:0000256" key="11">
    <source>
        <dbReference type="ARBA" id="ARBA00048300"/>
    </source>
</evidence>
<evidence type="ECO:0000256" key="9">
    <source>
        <dbReference type="ARBA" id="ARBA00022917"/>
    </source>
</evidence>
<dbReference type="SUPFAM" id="SSF101353">
    <property type="entry name" value="Putative anticodon-binding domain of alanyl-tRNA synthetase (AlaRS)"/>
    <property type="match status" value="1"/>
</dbReference>
<dbReference type="InterPro" id="IPR018163">
    <property type="entry name" value="Thr/Ala-tRNA-synth_IIc_edit"/>
</dbReference>
<dbReference type="PANTHER" id="PTHR11777:SF9">
    <property type="entry name" value="ALANINE--TRNA LIGASE, CYTOPLASMIC"/>
    <property type="match status" value="1"/>
</dbReference>
<dbReference type="FunFam" id="2.40.30.130:FF:000004">
    <property type="entry name" value="Alanine--tRNA ligase"/>
    <property type="match status" value="1"/>
</dbReference>
<keyword evidence="7 12" id="KW-0067">ATP-binding</keyword>
<feature type="domain" description="Alanyl-transfer RNA synthetases family profile" evidence="13">
    <location>
        <begin position="9"/>
        <end position="771"/>
    </location>
</feature>
<evidence type="ECO:0000256" key="5">
    <source>
        <dbReference type="ARBA" id="ARBA00022741"/>
    </source>
</evidence>
<comment type="function">
    <text evidence="12">Catalyzes the attachment of alanine to tRNA(Ala) in a two-step reaction: alanine is first activated by ATP to form Ala-AMP and then transferred to the acceptor end of tRNA(Ala). Also edits incorrectly charged tRNA(Ala) via its editing domain.</text>
</comment>
<dbReference type="EC" id="6.1.1.7" evidence="12"/>
<dbReference type="InterPro" id="IPR012947">
    <property type="entry name" value="tRNA_SAD"/>
</dbReference>
<dbReference type="Pfam" id="PF07973">
    <property type="entry name" value="tRNA_SAD"/>
    <property type="match status" value="1"/>
</dbReference>
<comment type="subunit">
    <text evidence="12">Monomer.</text>
</comment>
<dbReference type="OrthoDB" id="2423964at2759"/>
<dbReference type="PANTHER" id="PTHR11777">
    <property type="entry name" value="ALANYL-TRNA SYNTHETASE"/>
    <property type="match status" value="1"/>
</dbReference>
<dbReference type="PRINTS" id="PR00980">
    <property type="entry name" value="TRNASYNTHALA"/>
</dbReference>
<comment type="cofactor">
    <cofactor evidence="12">
        <name>Zn(2+)</name>
        <dbReference type="ChEBI" id="CHEBI:29105"/>
    </cofactor>
    <text evidence="12">Binds 1 zinc ion per subunit.</text>
</comment>
<dbReference type="InterPro" id="IPR050058">
    <property type="entry name" value="Ala-tRNA_ligase"/>
</dbReference>
<feature type="binding site" evidence="12">
    <location>
        <position position="728"/>
    </location>
    <ligand>
        <name>Zn(2+)</name>
        <dbReference type="ChEBI" id="CHEBI:29105"/>
    </ligand>
</feature>
<dbReference type="Gene3D" id="2.40.30.130">
    <property type="match status" value="1"/>
</dbReference>
<evidence type="ECO:0000256" key="8">
    <source>
        <dbReference type="ARBA" id="ARBA00022884"/>
    </source>
</evidence>
<comment type="catalytic activity">
    <reaction evidence="11 12">
        <text>tRNA(Ala) + L-alanine + ATP = L-alanyl-tRNA(Ala) + AMP + diphosphate</text>
        <dbReference type="Rhea" id="RHEA:12540"/>
        <dbReference type="Rhea" id="RHEA-COMP:9657"/>
        <dbReference type="Rhea" id="RHEA-COMP:9923"/>
        <dbReference type="ChEBI" id="CHEBI:30616"/>
        <dbReference type="ChEBI" id="CHEBI:33019"/>
        <dbReference type="ChEBI" id="CHEBI:57972"/>
        <dbReference type="ChEBI" id="CHEBI:78442"/>
        <dbReference type="ChEBI" id="CHEBI:78497"/>
        <dbReference type="ChEBI" id="CHEBI:456215"/>
        <dbReference type="EC" id="6.1.1.7"/>
    </reaction>
</comment>
<name>A0A0C9VHC8_9AGAM</name>
<dbReference type="Pfam" id="PF26023">
    <property type="entry name" value="ALA1"/>
    <property type="match status" value="1"/>
</dbReference>
<evidence type="ECO:0000256" key="12">
    <source>
        <dbReference type="HAMAP-Rule" id="MF_03133"/>
    </source>
</evidence>
<evidence type="ECO:0000256" key="10">
    <source>
        <dbReference type="ARBA" id="ARBA00023146"/>
    </source>
</evidence>
<dbReference type="GO" id="GO:0005739">
    <property type="term" value="C:mitochondrion"/>
    <property type="evidence" value="ECO:0007669"/>
    <property type="project" value="UniProtKB-SubCell"/>
</dbReference>
<dbReference type="FunFam" id="3.30.930.10:FF:000011">
    <property type="entry name" value="Alanine--tRNA ligase, cytoplasmic"/>
    <property type="match status" value="1"/>
</dbReference>
<evidence type="ECO:0000256" key="2">
    <source>
        <dbReference type="ARBA" id="ARBA00022555"/>
    </source>
</evidence>
<dbReference type="EMBL" id="KN839844">
    <property type="protein sequence ID" value="KIJ65049.1"/>
    <property type="molecule type" value="Genomic_DNA"/>
</dbReference>
<proteinExistence type="inferred from homology"/>
<dbReference type="SUPFAM" id="SSF55186">
    <property type="entry name" value="ThrRS/AlaRS common domain"/>
    <property type="match status" value="1"/>
</dbReference>
<feature type="binding site" evidence="12">
    <location>
        <position position="613"/>
    </location>
    <ligand>
        <name>Zn(2+)</name>
        <dbReference type="ChEBI" id="CHEBI:29105"/>
    </ligand>
</feature>
<accession>A0A0C9VHC8</accession>
<dbReference type="GO" id="GO:0000049">
    <property type="term" value="F:tRNA binding"/>
    <property type="evidence" value="ECO:0007669"/>
    <property type="project" value="UniProtKB-KW"/>
</dbReference>
<evidence type="ECO:0000259" key="13">
    <source>
        <dbReference type="PROSITE" id="PS50860"/>
    </source>
</evidence>
<dbReference type="AlphaFoldDB" id="A0A0C9VHC8"/>
<keyword evidence="5 12" id="KW-0547">Nucleotide-binding</keyword>
<feature type="binding site" evidence="12">
    <location>
        <position position="732"/>
    </location>
    <ligand>
        <name>Zn(2+)</name>
        <dbReference type="ChEBI" id="CHEBI:29105"/>
    </ligand>
</feature>
<dbReference type="InterPro" id="IPR045864">
    <property type="entry name" value="aa-tRNA-synth_II/BPL/LPL"/>
</dbReference>
<keyword evidence="8 12" id="KW-0694">RNA-binding</keyword>
<reference evidence="14 15" key="1">
    <citation type="submission" date="2014-04" db="EMBL/GenBank/DDBJ databases">
        <title>Evolutionary Origins and Diversification of the Mycorrhizal Mutualists.</title>
        <authorList>
            <consortium name="DOE Joint Genome Institute"/>
            <consortium name="Mycorrhizal Genomics Consortium"/>
            <person name="Kohler A."/>
            <person name="Kuo A."/>
            <person name="Nagy L.G."/>
            <person name="Floudas D."/>
            <person name="Copeland A."/>
            <person name="Barry K.W."/>
            <person name="Cichocki N."/>
            <person name="Veneault-Fourrey C."/>
            <person name="LaButti K."/>
            <person name="Lindquist E.A."/>
            <person name="Lipzen A."/>
            <person name="Lundell T."/>
            <person name="Morin E."/>
            <person name="Murat C."/>
            <person name="Riley R."/>
            <person name="Ohm R."/>
            <person name="Sun H."/>
            <person name="Tunlid A."/>
            <person name="Henrissat B."/>
            <person name="Grigoriev I.V."/>
            <person name="Hibbett D.S."/>
            <person name="Martin F."/>
        </authorList>
    </citation>
    <scope>NUCLEOTIDE SEQUENCE [LARGE SCALE GENOMIC DNA]</scope>
    <source>
        <strain evidence="14 15">MD-312</strain>
    </source>
</reference>